<sequence>MSCRLTATDFISSGLTVEQYAVSLLDRIKSRDETVQAWAYLDPEYVLAQARELDKIPMNKRGPLHGVPIGVKDTMYTKDMPTQHNSPIYENDAPIVDAGPVTILRNAGALIFEHKGKTTTTEFAAVFTGPKTRNPHDSNRTPGGSSSGSGAAVGDFQVPIALGTQTIGSVIRPGSYNGVFSFKATWDSISREGVKISSLILDTVGFFARSVDDLQLLADVFRLSDDEEPSAFELKGARFAVCKTHVWSQAGQGTINALDLAVKLLREHGAEVEELVLPKEFSQITQWQRNILEGDGRVSFLPEYNLAKDKLDPLLVSFIESIAKPSKRDYSASFDGVASLRPKIDEITGRYAAILTPSVLDEAPEGISTTGNPAFCGMWTALHVPVVNIPGFSGSHGMPIGVSLIAPRYRDRHLLNVSQVVGKAFEAGGGKPAL</sequence>
<evidence type="ECO:0000256" key="1">
    <source>
        <dbReference type="SAM" id="MobiDB-lite"/>
    </source>
</evidence>
<name>A0AA39UKR4_9AGAR</name>
<comment type="caution">
    <text evidence="3">The sequence shown here is derived from an EMBL/GenBank/DDBJ whole genome shotgun (WGS) entry which is preliminary data.</text>
</comment>
<keyword evidence="4" id="KW-1185">Reference proteome</keyword>
<organism evidence="3 4">
    <name type="scientific">Armillaria luteobubalina</name>
    <dbReference type="NCBI Taxonomy" id="153913"/>
    <lineage>
        <taxon>Eukaryota</taxon>
        <taxon>Fungi</taxon>
        <taxon>Dikarya</taxon>
        <taxon>Basidiomycota</taxon>
        <taxon>Agaricomycotina</taxon>
        <taxon>Agaricomycetes</taxon>
        <taxon>Agaricomycetidae</taxon>
        <taxon>Agaricales</taxon>
        <taxon>Marasmiineae</taxon>
        <taxon>Physalacriaceae</taxon>
        <taxon>Armillaria</taxon>
    </lineage>
</organism>
<accession>A0AA39UKR4</accession>
<gene>
    <name evidence="3" type="ORF">EDD18DRAFT_1082381</name>
</gene>
<evidence type="ECO:0000259" key="2">
    <source>
        <dbReference type="Pfam" id="PF01425"/>
    </source>
</evidence>
<dbReference type="SUPFAM" id="SSF75304">
    <property type="entry name" value="Amidase signature (AS) enzymes"/>
    <property type="match status" value="1"/>
</dbReference>
<protein>
    <submittedName>
        <fullName evidence="3">Amidase signature domain-containing protein</fullName>
    </submittedName>
</protein>
<dbReference type="InterPro" id="IPR036928">
    <property type="entry name" value="AS_sf"/>
</dbReference>
<feature type="domain" description="Amidase" evidence="2">
    <location>
        <begin position="24"/>
        <end position="415"/>
    </location>
</feature>
<feature type="region of interest" description="Disordered" evidence="1">
    <location>
        <begin position="128"/>
        <end position="150"/>
    </location>
</feature>
<evidence type="ECO:0000313" key="4">
    <source>
        <dbReference type="Proteomes" id="UP001175228"/>
    </source>
</evidence>
<dbReference type="PANTHER" id="PTHR42678">
    <property type="entry name" value="AMIDASE"/>
    <property type="match status" value="1"/>
</dbReference>
<dbReference type="InterPro" id="IPR023631">
    <property type="entry name" value="Amidase_dom"/>
</dbReference>
<evidence type="ECO:0000313" key="3">
    <source>
        <dbReference type="EMBL" id="KAK0486974.1"/>
    </source>
</evidence>
<dbReference type="Pfam" id="PF01425">
    <property type="entry name" value="Amidase"/>
    <property type="match status" value="1"/>
</dbReference>
<dbReference type="PANTHER" id="PTHR42678:SF2">
    <property type="entry name" value="AMIDASE FAMILY PROTEIN (AFU_ORTHOLOGUE AFUA_6G14410)"/>
    <property type="match status" value="1"/>
</dbReference>
<dbReference type="Gene3D" id="3.90.1300.10">
    <property type="entry name" value="Amidase signature (AS) domain"/>
    <property type="match status" value="1"/>
</dbReference>
<dbReference type="AlphaFoldDB" id="A0AA39UKR4"/>
<dbReference type="Proteomes" id="UP001175228">
    <property type="component" value="Unassembled WGS sequence"/>
</dbReference>
<dbReference type="EMBL" id="JAUEPU010000043">
    <property type="protein sequence ID" value="KAK0486974.1"/>
    <property type="molecule type" value="Genomic_DNA"/>
</dbReference>
<reference evidence="3" key="1">
    <citation type="submission" date="2023-06" db="EMBL/GenBank/DDBJ databases">
        <authorList>
            <consortium name="Lawrence Berkeley National Laboratory"/>
            <person name="Ahrendt S."/>
            <person name="Sahu N."/>
            <person name="Indic B."/>
            <person name="Wong-Bajracharya J."/>
            <person name="Merenyi Z."/>
            <person name="Ke H.-M."/>
            <person name="Monk M."/>
            <person name="Kocsube S."/>
            <person name="Drula E."/>
            <person name="Lipzen A."/>
            <person name="Balint B."/>
            <person name="Henrissat B."/>
            <person name="Andreopoulos B."/>
            <person name="Martin F.M."/>
            <person name="Harder C.B."/>
            <person name="Rigling D."/>
            <person name="Ford K.L."/>
            <person name="Foster G.D."/>
            <person name="Pangilinan J."/>
            <person name="Papanicolaou A."/>
            <person name="Barry K."/>
            <person name="LaButti K."/>
            <person name="Viragh M."/>
            <person name="Koriabine M."/>
            <person name="Yan M."/>
            <person name="Riley R."/>
            <person name="Champramary S."/>
            <person name="Plett K.L."/>
            <person name="Tsai I.J."/>
            <person name="Slot J."/>
            <person name="Sipos G."/>
            <person name="Plett J."/>
            <person name="Nagy L.G."/>
            <person name="Grigoriev I.V."/>
        </authorList>
    </citation>
    <scope>NUCLEOTIDE SEQUENCE</scope>
    <source>
        <strain evidence="3">HWK02</strain>
    </source>
</reference>
<proteinExistence type="predicted"/>